<sequence>MLSISAITHKQSPHQLTARLVSGCCLLLLVLVGLEWLRYAHPTGRAGVGRCKRHLHVNASLEPRPRDDIPGWNACHAQRAASMAAADEEQGPQLIFYGDSITERWLGTSQCAPLPPAQGVPAVFARHFSRFNASVMGIAADTTAHLMWRLTHGEAPVKHNPAVAVVLIGTNDLGYAWMLADPETAEEAVMCAVPGVKLRVQRTLEMMRGMMPATHIVLLALLPRGPGAELFGWPSAFTGPMDAINLAFREFTRPDDHLHFLDCGHPFLTPDQAAINRRLMPDTLHPSVAGYGALARCIFPRINQLMRAALPPAVPE</sequence>
<dbReference type="OrthoDB" id="505607at2759"/>
<evidence type="ECO:0000313" key="3">
    <source>
        <dbReference type="Proteomes" id="UP001055712"/>
    </source>
</evidence>
<reference evidence="2" key="2">
    <citation type="submission" date="2020-11" db="EMBL/GenBank/DDBJ databases">
        <authorList>
            <person name="Cecchin M."/>
            <person name="Marcolungo L."/>
            <person name="Rossato M."/>
            <person name="Girolomoni L."/>
            <person name="Cosentino E."/>
            <person name="Cuine S."/>
            <person name="Li-Beisson Y."/>
            <person name="Delledonne M."/>
            <person name="Ballottari M."/>
        </authorList>
    </citation>
    <scope>NUCLEOTIDE SEQUENCE</scope>
    <source>
        <strain evidence="2">211/11P</strain>
        <tissue evidence="2">Whole cell</tissue>
    </source>
</reference>
<dbReference type="Gene3D" id="3.40.50.1110">
    <property type="entry name" value="SGNH hydrolase"/>
    <property type="match status" value="1"/>
</dbReference>
<dbReference type="InterPro" id="IPR013830">
    <property type="entry name" value="SGNH_hydro"/>
</dbReference>
<dbReference type="AlphaFoldDB" id="A0A9D4TS67"/>
<evidence type="ECO:0000313" key="2">
    <source>
        <dbReference type="EMBL" id="KAI3432795.1"/>
    </source>
</evidence>
<evidence type="ECO:0000259" key="1">
    <source>
        <dbReference type="Pfam" id="PF13472"/>
    </source>
</evidence>
<dbReference type="PANTHER" id="PTHR30383:SF32">
    <property type="entry name" value="SGNH-HYDROLASE"/>
    <property type="match status" value="1"/>
</dbReference>
<dbReference type="SUPFAM" id="SSF52266">
    <property type="entry name" value="SGNH hydrolase"/>
    <property type="match status" value="1"/>
</dbReference>
<keyword evidence="3" id="KW-1185">Reference proteome</keyword>
<gene>
    <name evidence="2" type="ORF">D9Q98_010379</name>
</gene>
<dbReference type="Pfam" id="PF13472">
    <property type="entry name" value="Lipase_GDSL_2"/>
    <property type="match status" value="1"/>
</dbReference>
<dbReference type="GO" id="GO:0004622">
    <property type="term" value="F:phosphatidylcholine lysophospholipase activity"/>
    <property type="evidence" value="ECO:0007669"/>
    <property type="project" value="TreeGrafter"/>
</dbReference>
<dbReference type="EMBL" id="SIDB01000005">
    <property type="protein sequence ID" value="KAI3432795.1"/>
    <property type="molecule type" value="Genomic_DNA"/>
</dbReference>
<organism evidence="2 3">
    <name type="scientific">Chlorella vulgaris</name>
    <name type="common">Green alga</name>
    <dbReference type="NCBI Taxonomy" id="3077"/>
    <lineage>
        <taxon>Eukaryota</taxon>
        <taxon>Viridiplantae</taxon>
        <taxon>Chlorophyta</taxon>
        <taxon>core chlorophytes</taxon>
        <taxon>Trebouxiophyceae</taxon>
        <taxon>Chlorellales</taxon>
        <taxon>Chlorellaceae</taxon>
        <taxon>Chlorella clade</taxon>
        <taxon>Chlorella</taxon>
    </lineage>
</organism>
<dbReference type="InterPro" id="IPR051532">
    <property type="entry name" value="Ester_Hydrolysis_Enzymes"/>
</dbReference>
<proteinExistence type="predicted"/>
<dbReference type="Proteomes" id="UP001055712">
    <property type="component" value="Unassembled WGS sequence"/>
</dbReference>
<dbReference type="PANTHER" id="PTHR30383">
    <property type="entry name" value="THIOESTERASE 1/PROTEASE 1/LYSOPHOSPHOLIPASE L1"/>
    <property type="match status" value="1"/>
</dbReference>
<accession>A0A9D4TS67</accession>
<name>A0A9D4TS67_CHLVU</name>
<dbReference type="InterPro" id="IPR036514">
    <property type="entry name" value="SGNH_hydro_sf"/>
</dbReference>
<reference evidence="2" key="1">
    <citation type="journal article" date="2019" name="Plant J.">
        <title>Chlorella vulgaris genome assembly and annotation reveals the molecular basis for metabolic acclimation to high light conditions.</title>
        <authorList>
            <person name="Cecchin M."/>
            <person name="Marcolungo L."/>
            <person name="Rossato M."/>
            <person name="Girolomoni L."/>
            <person name="Cosentino E."/>
            <person name="Cuine S."/>
            <person name="Li-Beisson Y."/>
            <person name="Delledonne M."/>
            <person name="Ballottari M."/>
        </authorList>
    </citation>
    <scope>NUCLEOTIDE SEQUENCE</scope>
    <source>
        <strain evidence="2">211/11P</strain>
    </source>
</reference>
<comment type="caution">
    <text evidence="2">The sequence shown here is derived from an EMBL/GenBank/DDBJ whole genome shotgun (WGS) entry which is preliminary data.</text>
</comment>
<feature type="domain" description="SGNH hydrolase-type esterase" evidence="1">
    <location>
        <begin position="96"/>
        <end position="292"/>
    </location>
</feature>
<protein>
    <recommendedName>
        <fullName evidence="1">SGNH hydrolase-type esterase domain-containing protein</fullName>
    </recommendedName>
</protein>